<evidence type="ECO:0000313" key="2">
    <source>
        <dbReference type="EMBL" id="TXR54759.1"/>
    </source>
</evidence>
<evidence type="ECO:0000313" key="3">
    <source>
        <dbReference type="Proteomes" id="UP000321764"/>
    </source>
</evidence>
<accession>A0A5C8ZBU6</accession>
<evidence type="ECO:0000256" key="1">
    <source>
        <dbReference type="ARBA" id="ARBA00022729"/>
    </source>
</evidence>
<dbReference type="InterPro" id="IPR028994">
    <property type="entry name" value="Integrin_alpha_N"/>
</dbReference>
<gene>
    <name evidence="2" type="ORF">FME95_09540</name>
</gene>
<dbReference type="AlphaFoldDB" id="A0A5C8ZBU6"/>
<sequence length="197" mass="22001">MQLAFYLTLLFITLYSGCRLSSASANSHDQAALHLSELDDSVLAAYAVDLDQDGDLDVISSLYADDHIAWYENDGAQNFTKKSVGNPNESYGVYFLSSADLDNDQDLDVLAVSSTNYRILWFENDGNQQFTHHIVHDNTEAVSWVSAADIDLDGDLDLFSTSMNDKNIGWYENDGQGNFLLHSFNETNQQTVLVHSR</sequence>
<dbReference type="Pfam" id="PF13517">
    <property type="entry name" value="FG-GAP_3"/>
    <property type="match status" value="1"/>
</dbReference>
<dbReference type="RefSeq" id="WP_147714158.1">
    <property type="nucleotide sequence ID" value="NZ_VKAD01000001.1"/>
</dbReference>
<dbReference type="SUPFAM" id="SSF69318">
    <property type="entry name" value="Integrin alpha N-terminal domain"/>
    <property type="match status" value="1"/>
</dbReference>
<proteinExistence type="predicted"/>
<name>A0A5C8ZBU6_9GAMM</name>
<protein>
    <submittedName>
        <fullName evidence="2">VCBS repeat-containing protein</fullName>
    </submittedName>
</protein>
<dbReference type="EMBL" id="VKAD01000001">
    <property type="protein sequence ID" value="TXR54759.1"/>
    <property type="molecule type" value="Genomic_DNA"/>
</dbReference>
<reference evidence="2 3" key="1">
    <citation type="submission" date="2019-07" db="EMBL/GenBank/DDBJ databases">
        <title>Reinekea sp. strain SSH23 genome sequencing and assembly.</title>
        <authorList>
            <person name="Kim I."/>
        </authorList>
    </citation>
    <scope>NUCLEOTIDE SEQUENCE [LARGE SCALE GENOMIC DNA]</scope>
    <source>
        <strain evidence="2 3">SSH23</strain>
    </source>
</reference>
<dbReference type="OrthoDB" id="6196624at2"/>
<comment type="caution">
    <text evidence="2">The sequence shown here is derived from an EMBL/GenBank/DDBJ whole genome shotgun (WGS) entry which is preliminary data.</text>
</comment>
<dbReference type="InterPro" id="IPR013517">
    <property type="entry name" value="FG-GAP"/>
</dbReference>
<dbReference type="Proteomes" id="UP000321764">
    <property type="component" value="Unassembled WGS sequence"/>
</dbReference>
<dbReference type="PANTHER" id="PTHR44103">
    <property type="entry name" value="PROPROTEIN CONVERTASE P"/>
    <property type="match status" value="1"/>
</dbReference>
<dbReference type="PANTHER" id="PTHR44103:SF1">
    <property type="entry name" value="PROPROTEIN CONVERTASE P"/>
    <property type="match status" value="1"/>
</dbReference>
<keyword evidence="3" id="KW-1185">Reference proteome</keyword>
<organism evidence="2 3">
    <name type="scientific">Reinekea thalattae</name>
    <dbReference type="NCBI Taxonomy" id="2593301"/>
    <lineage>
        <taxon>Bacteria</taxon>
        <taxon>Pseudomonadati</taxon>
        <taxon>Pseudomonadota</taxon>
        <taxon>Gammaproteobacteria</taxon>
        <taxon>Oceanospirillales</taxon>
        <taxon>Saccharospirillaceae</taxon>
        <taxon>Reinekea</taxon>
    </lineage>
</organism>
<keyword evidence="1" id="KW-0732">Signal</keyword>